<dbReference type="EMBL" id="CP073078">
    <property type="protein sequence ID" value="QUD88381.1"/>
    <property type="molecule type" value="Genomic_DNA"/>
</dbReference>
<dbReference type="PANTHER" id="PTHR43377:SF1">
    <property type="entry name" value="BILIVERDIN REDUCTASE A"/>
    <property type="match status" value="1"/>
</dbReference>
<dbReference type="SUPFAM" id="SSF55347">
    <property type="entry name" value="Glyceraldehyde-3-phosphate dehydrogenase-like, C-terminal domain"/>
    <property type="match status" value="1"/>
</dbReference>
<evidence type="ECO:0000313" key="3">
    <source>
        <dbReference type="EMBL" id="QUD88381.1"/>
    </source>
</evidence>
<name>A0A975IWG9_9CAUL</name>
<dbReference type="RefSeq" id="WP_211938432.1">
    <property type="nucleotide sequence ID" value="NZ_CP073078.1"/>
</dbReference>
<dbReference type="KEGG" id="caul:KCG34_00345"/>
<evidence type="ECO:0000313" key="4">
    <source>
        <dbReference type="Proteomes" id="UP000676409"/>
    </source>
</evidence>
<dbReference type="InterPro" id="IPR000683">
    <property type="entry name" value="Gfo/Idh/MocA-like_OxRdtase_N"/>
</dbReference>
<gene>
    <name evidence="3" type="ORF">KCG34_00345</name>
</gene>
<dbReference type="Pfam" id="PF22725">
    <property type="entry name" value="GFO_IDH_MocA_C3"/>
    <property type="match status" value="1"/>
</dbReference>
<dbReference type="GO" id="GO:0000166">
    <property type="term" value="F:nucleotide binding"/>
    <property type="evidence" value="ECO:0007669"/>
    <property type="project" value="InterPro"/>
</dbReference>
<evidence type="ECO:0000259" key="2">
    <source>
        <dbReference type="Pfam" id="PF22725"/>
    </source>
</evidence>
<dbReference type="Gene3D" id="3.30.360.10">
    <property type="entry name" value="Dihydrodipicolinate Reductase, domain 2"/>
    <property type="match status" value="1"/>
</dbReference>
<sequence>MHPGLKAGVAGAGAFGGHHARKYAGMAGVELVAVYDPDIDRARELAAGLSARGLDDLGEFLKAVDIVTVASPAFTHAAVALPALAAGKAVYVEKPIATTIEDADKIVAKAAEKGLVLACGLQERVVSRAMGLLDIPEKPLFLEAVRRAPWNPRNTDVSCVLDLMIHDIDLAVTLNPAEALAVEAEGRVTHGPFVDEVSCEITLGDGATVKLNASRIAEARERRMRIVYPSGEVEIDFISRAFRNSTPFPLNADFTETPAGRDPLGASVGAFVAAVKGEAPRPAATGAEAVVALDIALAVEQAAGF</sequence>
<feature type="domain" description="GFO/IDH/MocA-like oxidoreductase" evidence="2">
    <location>
        <begin position="152"/>
        <end position="231"/>
    </location>
</feature>
<proteinExistence type="predicted"/>
<reference evidence="3" key="1">
    <citation type="submission" date="2021-04" db="EMBL/GenBank/DDBJ databases">
        <title>The complete genome sequence of Caulobacter sp. S6.</title>
        <authorList>
            <person name="Tang Y."/>
            <person name="Ouyang W."/>
            <person name="Liu Q."/>
            <person name="Huang B."/>
            <person name="Guo Z."/>
            <person name="Lei P."/>
        </authorList>
    </citation>
    <scope>NUCLEOTIDE SEQUENCE</scope>
    <source>
        <strain evidence="3">S6</strain>
    </source>
</reference>
<protein>
    <submittedName>
        <fullName evidence="3">Gfo/Idh/MocA family oxidoreductase</fullName>
    </submittedName>
</protein>
<evidence type="ECO:0000259" key="1">
    <source>
        <dbReference type="Pfam" id="PF01408"/>
    </source>
</evidence>
<dbReference type="InterPro" id="IPR055170">
    <property type="entry name" value="GFO_IDH_MocA-like_dom"/>
</dbReference>
<dbReference type="AlphaFoldDB" id="A0A975IWG9"/>
<accession>A0A975IWG9</accession>
<dbReference type="Pfam" id="PF01408">
    <property type="entry name" value="GFO_IDH_MocA"/>
    <property type="match status" value="1"/>
</dbReference>
<dbReference type="InterPro" id="IPR036291">
    <property type="entry name" value="NAD(P)-bd_dom_sf"/>
</dbReference>
<dbReference type="SUPFAM" id="SSF51735">
    <property type="entry name" value="NAD(P)-binding Rossmann-fold domains"/>
    <property type="match status" value="1"/>
</dbReference>
<dbReference type="Proteomes" id="UP000676409">
    <property type="component" value="Chromosome"/>
</dbReference>
<dbReference type="InterPro" id="IPR051450">
    <property type="entry name" value="Gfo/Idh/MocA_Oxidoreductases"/>
</dbReference>
<feature type="domain" description="Gfo/Idh/MocA-like oxidoreductase N-terminal" evidence="1">
    <location>
        <begin position="6"/>
        <end position="119"/>
    </location>
</feature>
<organism evidence="3 4">
    <name type="scientific">Phenylobacterium montanum</name>
    <dbReference type="NCBI Taxonomy" id="2823693"/>
    <lineage>
        <taxon>Bacteria</taxon>
        <taxon>Pseudomonadati</taxon>
        <taxon>Pseudomonadota</taxon>
        <taxon>Alphaproteobacteria</taxon>
        <taxon>Caulobacterales</taxon>
        <taxon>Caulobacteraceae</taxon>
        <taxon>Phenylobacterium</taxon>
    </lineage>
</organism>
<keyword evidence="4" id="KW-1185">Reference proteome</keyword>
<dbReference type="PANTHER" id="PTHR43377">
    <property type="entry name" value="BILIVERDIN REDUCTASE A"/>
    <property type="match status" value="1"/>
</dbReference>
<dbReference type="Gene3D" id="3.40.50.720">
    <property type="entry name" value="NAD(P)-binding Rossmann-like Domain"/>
    <property type="match status" value="1"/>
</dbReference>